<dbReference type="EC" id="2.1.1.85" evidence="3"/>
<dbReference type="GO" id="GO:0018064">
    <property type="term" value="F:protein-L-histidine N-tele-methyltransferase activity"/>
    <property type="evidence" value="ECO:0007669"/>
    <property type="project" value="UniProtKB-EC"/>
</dbReference>
<protein>
    <recommendedName>
        <fullName evidence="3">protein-histidine N-methyltransferase</fullName>
        <ecNumber evidence="3">2.1.1.85</ecNumber>
    </recommendedName>
</protein>
<evidence type="ECO:0000256" key="2">
    <source>
        <dbReference type="ARBA" id="ARBA00004496"/>
    </source>
</evidence>
<evidence type="ECO:0000256" key="3">
    <source>
        <dbReference type="ARBA" id="ARBA00012533"/>
    </source>
</evidence>
<evidence type="ECO:0000256" key="4">
    <source>
        <dbReference type="ARBA" id="ARBA00022490"/>
    </source>
</evidence>
<evidence type="ECO:0000313" key="12">
    <source>
        <dbReference type="Proteomes" id="UP000481861"/>
    </source>
</evidence>
<dbReference type="OrthoDB" id="1723750at2759"/>
<organism evidence="11 12">
    <name type="scientific">Massariosphaeria phaeospora</name>
    <dbReference type="NCBI Taxonomy" id="100035"/>
    <lineage>
        <taxon>Eukaryota</taxon>
        <taxon>Fungi</taxon>
        <taxon>Dikarya</taxon>
        <taxon>Ascomycota</taxon>
        <taxon>Pezizomycotina</taxon>
        <taxon>Dothideomycetes</taxon>
        <taxon>Pleosporomycetidae</taxon>
        <taxon>Pleosporales</taxon>
        <taxon>Pleosporales incertae sedis</taxon>
        <taxon>Massariosphaeria</taxon>
    </lineage>
</organism>
<dbReference type="GO" id="GO:0005737">
    <property type="term" value="C:cytoplasm"/>
    <property type="evidence" value="ECO:0007669"/>
    <property type="project" value="UniProtKB-SubCell"/>
</dbReference>
<dbReference type="Gene3D" id="3.40.50.150">
    <property type="entry name" value="Vaccinia Virus protein VP39"/>
    <property type="match status" value="1"/>
</dbReference>
<evidence type="ECO:0000256" key="7">
    <source>
        <dbReference type="ARBA" id="ARBA00022691"/>
    </source>
</evidence>
<reference evidence="11 12" key="1">
    <citation type="submission" date="2020-01" db="EMBL/GenBank/DDBJ databases">
        <authorList>
            <consortium name="DOE Joint Genome Institute"/>
            <person name="Haridas S."/>
            <person name="Albert R."/>
            <person name="Binder M."/>
            <person name="Bloem J."/>
            <person name="Labutti K."/>
            <person name="Salamov A."/>
            <person name="Andreopoulos B."/>
            <person name="Baker S.E."/>
            <person name="Barry K."/>
            <person name="Bills G."/>
            <person name="Bluhm B.H."/>
            <person name="Cannon C."/>
            <person name="Castanera R."/>
            <person name="Culley D.E."/>
            <person name="Daum C."/>
            <person name="Ezra D."/>
            <person name="Gonzalez J.B."/>
            <person name="Henrissat B."/>
            <person name="Kuo A."/>
            <person name="Liang C."/>
            <person name="Lipzen A."/>
            <person name="Lutzoni F."/>
            <person name="Magnuson J."/>
            <person name="Mondo S."/>
            <person name="Nolan M."/>
            <person name="Ohm R."/>
            <person name="Pangilinan J."/>
            <person name="Park H.-J.H."/>
            <person name="Ramirez L."/>
            <person name="Alfaro M."/>
            <person name="Sun H."/>
            <person name="Tritt A."/>
            <person name="Yoshinaga Y."/>
            <person name="Zwiers L.-H.L."/>
            <person name="Turgeon B.G."/>
            <person name="Goodwin S.B."/>
            <person name="Spatafora J.W."/>
            <person name="Crous P.W."/>
            <person name="Grigoriev I.V."/>
        </authorList>
    </citation>
    <scope>NUCLEOTIDE SEQUENCE [LARGE SCALE GENOMIC DNA]</scope>
    <source>
        <strain evidence="11 12">CBS 611.86</strain>
    </source>
</reference>
<sequence length="356" mass="38899">MAFSFGFSGDDIEQDTSDVQDPGQVEVGDARDAPPPIEARTHDLDELLSTLPSQLSYSTLTTTSPKGFTARLPRRDLFDVRLQLMAEDDNSNPAPLTGLDPHDSLDLLPNIYEGGYKTWECSIDLVKYLLDRGPRKDLDDLVRVNHVVEMGCGTALPSLLLWQYALRNKLPLYFSLTDYNADVLRLVTVPNLVLAWAATVDATAAPFSDENPNPLADEAAEDGDLYLSPEILAAFKSALTAQGIVVTLISGSWAPVPHLLSLIPSAPELNTFIIGSETIYSPASLTAFTEAMVELMKRVKSGKAIVAAKRVYFGVGGSVDGFREECAKRGCVAYEMEFEGLESQGVRRCLVEVQMY</sequence>
<gene>
    <name evidence="11" type="ORF">BDV95DRAFT_499899</name>
</gene>
<dbReference type="InterPro" id="IPR029063">
    <property type="entry name" value="SAM-dependent_MTases_sf"/>
</dbReference>
<accession>A0A7C8I3Z1</accession>
<dbReference type="GO" id="GO:0032259">
    <property type="term" value="P:methylation"/>
    <property type="evidence" value="ECO:0007669"/>
    <property type="project" value="UniProtKB-KW"/>
</dbReference>
<dbReference type="PANTHER" id="PTHR14614:SF39">
    <property type="entry name" value="HISTIDINE PROTEIN METHYLTRANSFERASE 1 HOMOLOG"/>
    <property type="match status" value="1"/>
</dbReference>
<feature type="region of interest" description="Disordered" evidence="10">
    <location>
        <begin position="1"/>
        <end position="39"/>
    </location>
</feature>
<keyword evidence="4" id="KW-0963">Cytoplasm</keyword>
<keyword evidence="7" id="KW-0949">S-adenosyl-L-methionine</keyword>
<keyword evidence="6" id="KW-0808">Transferase</keyword>
<dbReference type="EMBL" id="JAADJZ010000018">
    <property type="protein sequence ID" value="KAF2868746.1"/>
    <property type="molecule type" value="Genomic_DNA"/>
</dbReference>
<evidence type="ECO:0000256" key="6">
    <source>
        <dbReference type="ARBA" id="ARBA00022679"/>
    </source>
</evidence>
<name>A0A7C8I3Z1_9PLEO</name>
<comment type="subcellular location">
    <subcellularLocation>
        <location evidence="2">Cytoplasm</location>
    </subcellularLocation>
    <subcellularLocation>
        <location evidence="1">Nucleus</location>
    </subcellularLocation>
</comment>
<evidence type="ECO:0000256" key="1">
    <source>
        <dbReference type="ARBA" id="ARBA00004123"/>
    </source>
</evidence>
<keyword evidence="5" id="KW-0489">Methyltransferase</keyword>
<evidence type="ECO:0000313" key="11">
    <source>
        <dbReference type="EMBL" id="KAF2868746.1"/>
    </source>
</evidence>
<dbReference type="GO" id="GO:0005634">
    <property type="term" value="C:nucleus"/>
    <property type="evidence" value="ECO:0007669"/>
    <property type="project" value="UniProtKB-SubCell"/>
</dbReference>
<dbReference type="AlphaFoldDB" id="A0A7C8I3Z1"/>
<evidence type="ECO:0000256" key="9">
    <source>
        <dbReference type="ARBA" id="ARBA00038126"/>
    </source>
</evidence>
<dbReference type="Proteomes" id="UP000481861">
    <property type="component" value="Unassembled WGS sequence"/>
</dbReference>
<proteinExistence type="inferred from homology"/>
<keyword evidence="8" id="KW-0539">Nucleus</keyword>
<comment type="similarity">
    <text evidence="9">Belongs to the methyltransferase superfamily. METTL18 family.</text>
</comment>
<dbReference type="PANTHER" id="PTHR14614">
    <property type="entry name" value="HEPATOCELLULAR CARCINOMA-ASSOCIATED ANTIGEN"/>
    <property type="match status" value="1"/>
</dbReference>
<evidence type="ECO:0000256" key="8">
    <source>
        <dbReference type="ARBA" id="ARBA00023242"/>
    </source>
</evidence>
<dbReference type="InterPro" id="IPR019410">
    <property type="entry name" value="Methyltransf_16"/>
</dbReference>
<comment type="caution">
    <text evidence="11">The sequence shown here is derived from an EMBL/GenBank/DDBJ whole genome shotgun (WGS) entry which is preliminary data.</text>
</comment>
<keyword evidence="12" id="KW-1185">Reference proteome</keyword>
<evidence type="ECO:0000256" key="5">
    <source>
        <dbReference type="ARBA" id="ARBA00022603"/>
    </source>
</evidence>
<evidence type="ECO:0000256" key="10">
    <source>
        <dbReference type="SAM" id="MobiDB-lite"/>
    </source>
</evidence>